<feature type="domain" description="DUF4123" evidence="1">
    <location>
        <begin position="29"/>
        <end position="146"/>
    </location>
</feature>
<reference evidence="2 3" key="1">
    <citation type="submission" date="2018-05" db="EMBL/GenBank/DDBJ databases">
        <title>Genome sequencing, assembly and analysis of the novel insecticidal bacterium, Chromobacterium phragmitis.</title>
        <authorList>
            <person name="Sparks M.E."/>
            <person name="Blackburn M.B."/>
            <person name="Gundersen-Rindal D.E."/>
        </authorList>
    </citation>
    <scope>NUCLEOTIDE SEQUENCE [LARGE SCALE GENOMIC DNA]</scope>
    <source>
        <strain evidence="2">IIBBL 274-1</strain>
    </source>
</reference>
<proteinExistence type="predicted"/>
<protein>
    <recommendedName>
        <fullName evidence="1">DUF4123 domain-containing protein</fullName>
    </recommendedName>
</protein>
<evidence type="ECO:0000313" key="3">
    <source>
        <dbReference type="Proteomes" id="UP000252038"/>
    </source>
</evidence>
<dbReference type="RefSeq" id="WP_114073912.1">
    <property type="nucleotide sequence ID" value="NZ_CP029554.1"/>
</dbReference>
<gene>
    <name evidence="2" type="ORF">DK843_17550</name>
</gene>
<evidence type="ECO:0000313" key="2">
    <source>
        <dbReference type="EMBL" id="AXE35954.1"/>
    </source>
</evidence>
<organism evidence="2 3">
    <name type="scientific">Chromobacterium phragmitis</name>
    <dbReference type="NCBI Taxonomy" id="2202141"/>
    <lineage>
        <taxon>Bacteria</taxon>
        <taxon>Pseudomonadati</taxon>
        <taxon>Pseudomonadota</taxon>
        <taxon>Betaproteobacteria</taxon>
        <taxon>Neisseriales</taxon>
        <taxon>Chromobacteriaceae</taxon>
        <taxon>Chromobacterium</taxon>
    </lineage>
</organism>
<evidence type="ECO:0000259" key="1">
    <source>
        <dbReference type="Pfam" id="PF13503"/>
    </source>
</evidence>
<dbReference type="AlphaFoldDB" id="A0A344UL06"/>
<sequence>MYLQNPHATDLSAQIEAWMAKQPEAEYCWLLDGSQLEAPDRRWLQRHATPWQSAFEGGPMAELADQGILLWSGNLPSQSWWPEWLALTSGRPQLSVIECRDGLPSSDFWHWLSQLGTEDGTSLVLRFADTHTLANALPLLNEEQQALVSSHIARWGWVGRDGNWEAYAFQPAQPTATPWPPLLFNDEQYEQLMQRAHPDMLVPVLQHFEVELPELSPAALYQRLDGLSAALREYGIEDTPSQALFTSIAFEQGDDFHEHPEWQTHWPQTRTGKPLTQILVEKNENL</sequence>
<dbReference type="Pfam" id="PF13503">
    <property type="entry name" value="DUF4123"/>
    <property type="match status" value="1"/>
</dbReference>
<accession>A0A344UL06</accession>
<dbReference type="KEGG" id="chrb:DK843_17550"/>
<dbReference type="EMBL" id="CP029554">
    <property type="protein sequence ID" value="AXE35954.1"/>
    <property type="molecule type" value="Genomic_DNA"/>
</dbReference>
<dbReference type="Proteomes" id="UP000252038">
    <property type="component" value="Chromosome"/>
</dbReference>
<name>A0A344UL06_9NEIS</name>
<dbReference type="InterPro" id="IPR025391">
    <property type="entry name" value="DUF4123"/>
</dbReference>